<evidence type="ECO:0000256" key="14">
    <source>
        <dbReference type="PIRSR" id="PIRSR000130-1"/>
    </source>
</evidence>
<dbReference type="SUPFAM" id="SSF51412">
    <property type="entry name" value="Inosine monophosphate dehydrogenase (IMPDH)"/>
    <property type="match status" value="2"/>
</dbReference>
<evidence type="ECO:0000256" key="7">
    <source>
        <dbReference type="ARBA" id="ARBA00022755"/>
    </source>
</evidence>
<dbReference type="InterPro" id="IPR005990">
    <property type="entry name" value="IMP_DH"/>
</dbReference>
<evidence type="ECO:0000256" key="8">
    <source>
        <dbReference type="ARBA" id="ARBA00022958"/>
    </source>
</evidence>
<dbReference type="InParanoid" id="A0A259TYG3"/>
<dbReference type="EMBL" id="MQWB01000001">
    <property type="protein sequence ID" value="OZC02789.1"/>
    <property type="molecule type" value="Genomic_DNA"/>
</dbReference>
<keyword evidence="4 13" id="KW-0479">Metal-binding</keyword>
<dbReference type="PIRSF" id="PIRSF000130">
    <property type="entry name" value="IMPDH"/>
    <property type="match status" value="1"/>
</dbReference>
<dbReference type="HAMAP" id="MF_01964">
    <property type="entry name" value="IMPDH"/>
    <property type="match status" value="1"/>
</dbReference>
<protein>
    <recommendedName>
        <fullName evidence="13 19">Inosine-5'-monophosphate dehydrogenase</fullName>
        <shortName evidence="13">IMP dehydrogenase</shortName>
        <shortName evidence="13">IMPD</shortName>
        <shortName evidence="13">IMPDH</shortName>
        <ecNumber evidence="13 19">1.1.1.205</ecNumber>
    </recommendedName>
</protein>
<evidence type="ECO:0000256" key="9">
    <source>
        <dbReference type="ARBA" id="ARBA00023002"/>
    </source>
</evidence>
<feature type="binding site" evidence="13">
    <location>
        <position position="247"/>
    </location>
    <ligand>
        <name>NAD(+)</name>
        <dbReference type="ChEBI" id="CHEBI:57540"/>
    </ligand>
</feature>
<evidence type="ECO:0000256" key="3">
    <source>
        <dbReference type="ARBA" id="ARBA00011881"/>
    </source>
</evidence>
<evidence type="ECO:0000313" key="22">
    <source>
        <dbReference type="Proteomes" id="UP000216446"/>
    </source>
</evidence>
<keyword evidence="10 13" id="KW-0520">NAD</keyword>
<feature type="binding site" description="in other chain" evidence="13 16">
    <location>
        <position position="301"/>
    </location>
    <ligand>
        <name>K(+)</name>
        <dbReference type="ChEBI" id="CHEBI:29103"/>
        <note>ligand shared between two tetrameric partners</note>
    </ligand>
</feature>
<dbReference type="SMART" id="SM00116">
    <property type="entry name" value="CBS"/>
    <property type="match status" value="2"/>
</dbReference>
<dbReference type="SMART" id="SM01240">
    <property type="entry name" value="IMPDH"/>
    <property type="match status" value="1"/>
</dbReference>
<feature type="binding site" evidence="13">
    <location>
        <begin position="337"/>
        <end position="339"/>
    </location>
    <ligand>
        <name>IMP</name>
        <dbReference type="ChEBI" id="CHEBI:58053"/>
    </ligand>
</feature>
<dbReference type="GO" id="GO:0046872">
    <property type="term" value="F:metal ion binding"/>
    <property type="evidence" value="ECO:0007669"/>
    <property type="project" value="UniProtKB-UniRule"/>
</dbReference>
<feature type="active site" description="Proton acceptor" evidence="13 14">
    <location>
        <position position="400"/>
    </location>
</feature>
<evidence type="ECO:0000259" key="20">
    <source>
        <dbReference type="PROSITE" id="PS51371"/>
    </source>
</evidence>
<evidence type="ECO:0000256" key="19">
    <source>
        <dbReference type="RuleBase" id="RU003928"/>
    </source>
</evidence>
<keyword evidence="5" id="KW-0677">Repeat</keyword>
<feature type="domain" description="CBS" evidence="20">
    <location>
        <begin position="93"/>
        <end position="149"/>
    </location>
</feature>
<comment type="activity regulation">
    <text evidence="13">Mycophenolic acid (MPA) is a non-competitive inhibitor that prevents formation of the closed enzyme conformation by binding to the same site as the amobile flap. In contrast, mizoribine monophosphate (MZP) is a competitive inhibitor that induces the closed conformation. MPA is a potent inhibitor of mammalian IMPDHs but a poor inhibitor of the bacterial enzymes. MZP is a more potent inhibitor of bacterial IMPDH.</text>
</comment>
<feature type="binding site" evidence="13">
    <location>
        <position position="470"/>
    </location>
    <ligand>
        <name>K(+)</name>
        <dbReference type="ChEBI" id="CHEBI:29103"/>
        <note>ligand shared between two tetrameric partners</note>
    </ligand>
</feature>
<comment type="subunit">
    <text evidence="3 13">Homotetramer.</text>
</comment>
<sequence>MSKIAFEGLTYDDVLLVPARSSVMPRDASTQSRITRNITVNIPLVSAAMDTVTEANMAIAMARAGGIGVLHKNVIPEQQAAFVRRVKRSESGMIQDPIVLRPAHTVGDARQRMAHYHIGGIPVVDDEGHLVGIVTNRDLRFEHKHERPLAEIMTRTPLVTAPMGTTLDEAEAILQEHKIEKLPVVDGETHLRGLITFKDIQKKKKHPHACKDEFGRLRVGAAVGVGGDSMERVAALADAEVDFVVVDTAHGHSEGVLGAVERIKSDHPGLDVIAGNVATPEATEDLILAGADAVKVGIGPGSICTTRVVAGVGVPQLTAVLRCAEAAARYDVPVIADGGVKQTGDIPKALAAGASTVMIGGLFAGVEESPGDTVLYEGRRYKNYRGMGSLGAMEAGSKDRYFQDAEDDLKKLVPEGIAGRVPYKGTLEEVVYQMVGGLRAALGYCGCDSVEALRERAQFVRITGAGLRESHPHDITITQEAPNYSTRS</sequence>
<dbReference type="Gene3D" id="3.20.20.70">
    <property type="entry name" value="Aldolase class I"/>
    <property type="match status" value="1"/>
</dbReference>
<dbReference type="PROSITE" id="PS00487">
    <property type="entry name" value="IMP_DH_GMP_RED"/>
    <property type="match status" value="1"/>
</dbReference>
<dbReference type="InterPro" id="IPR000644">
    <property type="entry name" value="CBS_dom"/>
</dbReference>
<dbReference type="InterPro" id="IPR013785">
    <property type="entry name" value="Aldolase_TIM"/>
</dbReference>
<evidence type="ECO:0000256" key="1">
    <source>
        <dbReference type="ARBA" id="ARBA00001958"/>
    </source>
</evidence>
<feature type="binding site" evidence="13">
    <location>
        <position position="471"/>
    </location>
    <ligand>
        <name>K(+)</name>
        <dbReference type="ChEBI" id="CHEBI:29103"/>
        <note>ligand shared between two tetrameric partners</note>
    </ligand>
</feature>
<feature type="binding site" evidence="13">
    <location>
        <position position="302"/>
    </location>
    <ligand>
        <name>IMP</name>
        <dbReference type="ChEBI" id="CHEBI:58053"/>
    </ligand>
</feature>
<dbReference type="Pfam" id="PF00478">
    <property type="entry name" value="IMPDH"/>
    <property type="match status" value="1"/>
</dbReference>
<keyword evidence="22" id="KW-1185">Reference proteome</keyword>
<dbReference type="UniPathway" id="UPA00601">
    <property type="reaction ID" value="UER00295"/>
</dbReference>
<feature type="binding site" evidence="13 15">
    <location>
        <begin position="297"/>
        <end position="299"/>
    </location>
    <ligand>
        <name>NAD(+)</name>
        <dbReference type="ChEBI" id="CHEBI:57540"/>
    </ligand>
</feature>
<accession>A0A259TYG3</accession>
<evidence type="ECO:0000256" key="13">
    <source>
        <dbReference type="HAMAP-Rule" id="MF_01964"/>
    </source>
</evidence>
<dbReference type="CDD" id="cd04601">
    <property type="entry name" value="CBS_pair_IMPDH"/>
    <property type="match status" value="1"/>
</dbReference>
<dbReference type="FunFam" id="3.20.20.70:FF:000003">
    <property type="entry name" value="GMP reductase"/>
    <property type="match status" value="1"/>
</dbReference>
<dbReference type="GO" id="GO:0000166">
    <property type="term" value="F:nucleotide binding"/>
    <property type="evidence" value="ECO:0007669"/>
    <property type="project" value="UniProtKB-UniRule"/>
</dbReference>
<dbReference type="AlphaFoldDB" id="A0A259TYG3"/>
<comment type="caution">
    <text evidence="13">Lacks conserved residue(s) required for the propagation of feature annotation.</text>
</comment>
<name>A0A259TYG3_9BACT</name>
<dbReference type="CDD" id="cd00381">
    <property type="entry name" value="IMPDH"/>
    <property type="match status" value="1"/>
</dbReference>
<keyword evidence="11 17" id="KW-0129">CBS domain</keyword>
<feature type="binding site" evidence="13">
    <location>
        <begin position="360"/>
        <end position="361"/>
    </location>
    <ligand>
        <name>IMP</name>
        <dbReference type="ChEBI" id="CHEBI:58053"/>
    </ligand>
</feature>
<dbReference type="Pfam" id="PF00571">
    <property type="entry name" value="CBS"/>
    <property type="match status" value="2"/>
</dbReference>
<feature type="binding site" evidence="13">
    <location>
        <position position="469"/>
    </location>
    <ligand>
        <name>K(+)</name>
        <dbReference type="ChEBI" id="CHEBI:29103"/>
        <note>ligand shared between two tetrameric partners</note>
    </ligand>
</feature>
<evidence type="ECO:0000256" key="2">
    <source>
        <dbReference type="ARBA" id="ARBA00005502"/>
    </source>
</evidence>
<gene>
    <name evidence="13" type="primary">guaB</name>
    <name evidence="21" type="ORF">BSZ36_07260</name>
</gene>
<dbReference type="GO" id="GO:0003938">
    <property type="term" value="F:IMP dehydrogenase activity"/>
    <property type="evidence" value="ECO:0007669"/>
    <property type="project" value="UniProtKB-UniRule"/>
</dbReference>
<evidence type="ECO:0000313" key="21">
    <source>
        <dbReference type="EMBL" id="OZC02789.1"/>
    </source>
</evidence>
<dbReference type="OrthoDB" id="9805398at2"/>
<dbReference type="FunCoup" id="A0A259TYG3">
    <property type="interactions" value="392"/>
</dbReference>
<dbReference type="InterPro" id="IPR015875">
    <property type="entry name" value="IMP_DH/GMP_Rdtase_CS"/>
</dbReference>
<dbReference type="PANTHER" id="PTHR11911">
    <property type="entry name" value="INOSINE-5-MONOPHOSPHATE DEHYDROGENASE RELATED"/>
    <property type="match status" value="1"/>
</dbReference>
<evidence type="ECO:0000256" key="5">
    <source>
        <dbReference type="ARBA" id="ARBA00022737"/>
    </source>
</evidence>
<evidence type="ECO:0000256" key="17">
    <source>
        <dbReference type="PROSITE-ProRule" id="PRU00703"/>
    </source>
</evidence>
<organism evidence="21 22">
    <name type="scientific">Rubricoccus marinus</name>
    <dbReference type="NCBI Taxonomy" id="716817"/>
    <lineage>
        <taxon>Bacteria</taxon>
        <taxon>Pseudomonadati</taxon>
        <taxon>Rhodothermota</taxon>
        <taxon>Rhodothermia</taxon>
        <taxon>Rhodothermales</taxon>
        <taxon>Rubricoccaceae</taxon>
        <taxon>Rubricoccus</taxon>
    </lineage>
</organism>
<feature type="active site" description="Thioimidate intermediate" evidence="13 14">
    <location>
        <position position="304"/>
    </location>
</feature>
<dbReference type="GO" id="GO:0006177">
    <property type="term" value="P:GMP biosynthetic process"/>
    <property type="evidence" value="ECO:0007669"/>
    <property type="project" value="UniProtKB-UniRule"/>
</dbReference>
<comment type="cofactor">
    <cofactor evidence="1 13">
        <name>K(+)</name>
        <dbReference type="ChEBI" id="CHEBI:29103"/>
    </cofactor>
</comment>
<feature type="binding site" description="in other chain" evidence="13 16">
    <location>
        <position position="299"/>
    </location>
    <ligand>
        <name>K(+)</name>
        <dbReference type="ChEBI" id="CHEBI:29103"/>
        <note>ligand shared between two tetrameric partners</note>
    </ligand>
</feature>
<dbReference type="EC" id="1.1.1.205" evidence="13 19"/>
<keyword evidence="7 13" id="KW-0658">Purine biosynthesis</keyword>
<reference evidence="21 22" key="1">
    <citation type="submission" date="2016-11" db="EMBL/GenBank/DDBJ databases">
        <title>Study of marine rhodopsin-containing bacteria.</title>
        <authorList>
            <person name="Yoshizawa S."/>
            <person name="Kumagai Y."/>
            <person name="Kogure K."/>
        </authorList>
    </citation>
    <scope>NUCLEOTIDE SEQUENCE [LARGE SCALE GENOMIC DNA]</scope>
    <source>
        <strain evidence="21 22">SG-29</strain>
    </source>
</reference>
<dbReference type="RefSeq" id="WP_094547392.1">
    <property type="nucleotide sequence ID" value="NZ_MQWB01000001.1"/>
</dbReference>
<proteinExistence type="inferred from homology"/>
<comment type="catalytic activity">
    <reaction evidence="12 13 19">
        <text>IMP + NAD(+) + H2O = XMP + NADH + H(+)</text>
        <dbReference type="Rhea" id="RHEA:11708"/>
        <dbReference type="ChEBI" id="CHEBI:15377"/>
        <dbReference type="ChEBI" id="CHEBI:15378"/>
        <dbReference type="ChEBI" id="CHEBI:57464"/>
        <dbReference type="ChEBI" id="CHEBI:57540"/>
        <dbReference type="ChEBI" id="CHEBI:57945"/>
        <dbReference type="ChEBI" id="CHEBI:58053"/>
        <dbReference type="EC" id="1.1.1.205"/>
    </reaction>
</comment>
<comment type="pathway">
    <text evidence="13 19">Purine metabolism; XMP biosynthesis via de novo pathway; XMP from IMP: step 1/1.</text>
</comment>
<dbReference type="PROSITE" id="PS51371">
    <property type="entry name" value="CBS"/>
    <property type="match status" value="2"/>
</dbReference>
<evidence type="ECO:0000256" key="16">
    <source>
        <dbReference type="PIRSR" id="PIRSR000130-4"/>
    </source>
</evidence>
<comment type="similarity">
    <text evidence="2 13 18">Belongs to the IMPDH/GMPR family.</text>
</comment>
<evidence type="ECO:0000256" key="10">
    <source>
        <dbReference type="ARBA" id="ARBA00023027"/>
    </source>
</evidence>
<evidence type="ECO:0000256" key="18">
    <source>
        <dbReference type="RuleBase" id="RU003927"/>
    </source>
</evidence>
<feature type="binding site" evidence="13">
    <location>
        <begin position="384"/>
        <end position="388"/>
    </location>
    <ligand>
        <name>IMP</name>
        <dbReference type="ChEBI" id="CHEBI:58053"/>
    </ligand>
</feature>
<dbReference type="GO" id="GO:0006183">
    <property type="term" value="P:GTP biosynthetic process"/>
    <property type="evidence" value="ECO:0007669"/>
    <property type="project" value="TreeGrafter"/>
</dbReference>
<evidence type="ECO:0000256" key="6">
    <source>
        <dbReference type="ARBA" id="ARBA00022749"/>
    </source>
</evidence>
<evidence type="ECO:0000256" key="11">
    <source>
        <dbReference type="ARBA" id="ARBA00023122"/>
    </source>
</evidence>
<keyword evidence="9 13" id="KW-0560">Oxidoreductase</keyword>
<feature type="domain" description="CBS" evidence="20">
    <location>
        <begin position="153"/>
        <end position="213"/>
    </location>
</feature>
<feature type="binding site" description="in other chain" evidence="13 16">
    <location>
        <position position="304"/>
    </location>
    <ligand>
        <name>K(+)</name>
        <dbReference type="ChEBI" id="CHEBI:29103"/>
        <note>ligand shared between two tetrameric partners</note>
    </ligand>
</feature>
<dbReference type="PANTHER" id="PTHR11911:SF111">
    <property type="entry name" value="INOSINE-5'-MONOPHOSPHATE DEHYDROGENASE"/>
    <property type="match status" value="1"/>
</dbReference>
<keyword evidence="6 13" id="KW-0332">GMP biosynthesis</keyword>
<feature type="binding site" evidence="15">
    <location>
        <begin position="247"/>
        <end position="249"/>
    </location>
    <ligand>
        <name>NAD(+)</name>
        <dbReference type="ChEBI" id="CHEBI:57540"/>
    </ligand>
</feature>
<keyword evidence="8 13" id="KW-0630">Potassium</keyword>
<evidence type="ECO:0000256" key="15">
    <source>
        <dbReference type="PIRSR" id="PIRSR000130-3"/>
    </source>
</evidence>
<comment type="function">
    <text evidence="13">Catalyzes the conversion of inosine 5'-phosphate (IMP) to xanthosine 5'-phosphate (XMP), the first committed and rate-limiting step in the de novo synthesis of guanine nucleotides, and therefore plays an important role in the regulation of cell growth.</text>
</comment>
<dbReference type="Proteomes" id="UP000216446">
    <property type="component" value="Unassembled WGS sequence"/>
</dbReference>
<feature type="binding site" evidence="13">
    <location>
        <position position="415"/>
    </location>
    <ligand>
        <name>IMP</name>
        <dbReference type="ChEBI" id="CHEBI:58053"/>
    </ligand>
</feature>
<evidence type="ECO:0000256" key="4">
    <source>
        <dbReference type="ARBA" id="ARBA00022723"/>
    </source>
</evidence>
<comment type="caution">
    <text evidence="21">The sequence shown here is derived from an EMBL/GenBank/DDBJ whole genome shotgun (WGS) entry which is preliminary data.</text>
</comment>
<dbReference type="NCBIfam" id="TIGR01302">
    <property type="entry name" value="IMP_dehydrog"/>
    <property type="match status" value="1"/>
</dbReference>
<evidence type="ECO:0000256" key="12">
    <source>
        <dbReference type="ARBA" id="ARBA00048028"/>
    </source>
</evidence>
<dbReference type="InterPro" id="IPR001093">
    <property type="entry name" value="IMP_DH_GMPRt"/>
</dbReference>